<dbReference type="RefSeq" id="WP_154467451.1">
    <property type="nucleotide sequence ID" value="NZ_VUMI01000055.1"/>
</dbReference>
<dbReference type="SUPFAM" id="SSF54001">
    <property type="entry name" value="Cysteine proteinases"/>
    <property type="match status" value="1"/>
</dbReference>
<protein>
    <submittedName>
        <fullName evidence="2">Uncharacterized protein</fullName>
    </submittedName>
</protein>
<feature type="transmembrane region" description="Helical" evidence="1">
    <location>
        <begin position="32"/>
        <end position="54"/>
    </location>
</feature>
<accession>A0A6N7WNP5</accession>
<dbReference type="InterPro" id="IPR038765">
    <property type="entry name" value="Papain-like_cys_pep_sf"/>
</dbReference>
<feature type="transmembrane region" description="Helical" evidence="1">
    <location>
        <begin position="6"/>
        <end position="25"/>
    </location>
</feature>
<dbReference type="EMBL" id="VUMI01000055">
    <property type="protein sequence ID" value="MSS91078.1"/>
    <property type="molecule type" value="Genomic_DNA"/>
</dbReference>
<gene>
    <name evidence="2" type="ORF">FYJ45_23420</name>
</gene>
<evidence type="ECO:0000313" key="3">
    <source>
        <dbReference type="Proteomes" id="UP000436047"/>
    </source>
</evidence>
<keyword evidence="1" id="KW-0812">Transmembrane</keyword>
<dbReference type="AlphaFoldDB" id="A0A6N7WNP5"/>
<feature type="transmembrane region" description="Helical" evidence="1">
    <location>
        <begin position="90"/>
        <end position="108"/>
    </location>
</feature>
<keyword evidence="3" id="KW-1185">Reference proteome</keyword>
<dbReference type="Proteomes" id="UP000436047">
    <property type="component" value="Unassembled WGS sequence"/>
</dbReference>
<name>A0A6N7WNP5_9FIRM</name>
<keyword evidence="1" id="KW-1133">Transmembrane helix</keyword>
<organism evidence="2 3">
    <name type="scientific">Eisenbergiella porci</name>
    <dbReference type="NCBI Taxonomy" id="2652274"/>
    <lineage>
        <taxon>Bacteria</taxon>
        <taxon>Bacillati</taxon>
        <taxon>Bacillota</taxon>
        <taxon>Clostridia</taxon>
        <taxon>Lachnospirales</taxon>
        <taxon>Lachnospiraceae</taxon>
        <taxon>Eisenbergiella</taxon>
    </lineage>
</organism>
<keyword evidence="1" id="KW-0472">Membrane</keyword>
<evidence type="ECO:0000256" key="1">
    <source>
        <dbReference type="SAM" id="Phobius"/>
    </source>
</evidence>
<reference evidence="2 3" key="1">
    <citation type="submission" date="2019-08" db="EMBL/GenBank/DDBJ databases">
        <title>In-depth cultivation of the pig gut microbiome towards novel bacterial diversity and tailored functional studies.</title>
        <authorList>
            <person name="Wylensek D."/>
            <person name="Hitch T.C.A."/>
            <person name="Clavel T."/>
        </authorList>
    </citation>
    <scope>NUCLEOTIDE SEQUENCE [LARGE SCALE GENOMIC DNA]</scope>
    <source>
        <strain evidence="2 3">WCA-389-WT-23B</strain>
    </source>
</reference>
<dbReference type="Gene3D" id="3.90.1720.10">
    <property type="entry name" value="endopeptidase domain like (from Nostoc punctiforme)"/>
    <property type="match status" value="1"/>
</dbReference>
<comment type="caution">
    <text evidence="2">The sequence shown here is derived from an EMBL/GenBank/DDBJ whole genome shotgun (WGS) entry which is preliminary data.</text>
</comment>
<dbReference type="GeneID" id="86055965"/>
<proteinExistence type="predicted"/>
<evidence type="ECO:0000313" key="2">
    <source>
        <dbReference type="EMBL" id="MSS91078.1"/>
    </source>
</evidence>
<feature type="transmembrane region" description="Helical" evidence="1">
    <location>
        <begin position="60"/>
        <end position="78"/>
    </location>
</feature>
<sequence length="373" mass="42316">MKHRIFPMSLMLAMITLIGVVLYWNGNYVVYILAYIFSFVFLLCYAIFAASIILEKIVQVIIYALVLAAQILFAVLVIRPADSTELHFHLYRLLGVLIVLAPFLTRQICFFHHTDNCIAPSVNDWAVLSYSQLLQDQELITEKIAKAKQARKILSKGCLREIIEDLPRYNSFAYTNDGTLTNEYFNTAKASLDNGYLYLVITKSKSPSSEVIGLFTNRAYNHVSISFDRELQTIISYNGGDKLEPPGLNSEIVKGLTRRNGSTVLLYRLSATPAQKKIILNKVHEINSEGSAYNLLGLLFKASYQPNIMFCSQFTYTMLELAGLNYFEKAATHVQPTDFIELDYYRNLEYVTEITFDKANPDNGDQAYGETTE</sequence>